<dbReference type="SUPFAM" id="SSF48264">
    <property type="entry name" value="Cytochrome P450"/>
    <property type="match status" value="1"/>
</dbReference>
<name>A0ABN7WGX0_GIGMA</name>
<dbReference type="Proteomes" id="UP000789901">
    <property type="component" value="Unassembled WGS sequence"/>
</dbReference>
<evidence type="ECO:0000313" key="2">
    <source>
        <dbReference type="Proteomes" id="UP000789901"/>
    </source>
</evidence>
<feature type="non-terminal residue" evidence="1">
    <location>
        <position position="1"/>
    </location>
</feature>
<dbReference type="EMBL" id="CAJVQB010043935">
    <property type="protein sequence ID" value="CAG8831535.1"/>
    <property type="molecule type" value="Genomic_DNA"/>
</dbReference>
<comment type="caution">
    <text evidence="1">The sequence shown here is derived from an EMBL/GenBank/DDBJ whole genome shotgun (WGS) entry which is preliminary data.</text>
</comment>
<keyword evidence="2" id="KW-1185">Reference proteome</keyword>
<accession>A0ABN7WGX0</accession>
<dbReference type="InterPro" id="IPR036396">
    <property type="entry name" value="Cyt_P450_sf"/>
</dbReference>
<dbReference type="Pfam" id="PF00067">
    <property type="entry name" value="p450"/>
    <property type="match status" value="1"/>
</dbReference>
<evidence type="ECO:0000313" key="1">
    <source>
        <dbReference type="EMBL" id="CAG8831535.1"/>
    </source>
</evidence>
<organism evidence="1 2">
    <name type="scientific">Gigaspora margarita</name>
    <dbReference type="NCBI Taxonomy" id="4874"/>
    <lineage>
        <taxon>Eukaryota</taxon>
        <taxon>Fungi</taxon>
        <taxon>Fungi incertae sedis</taxon>
        <taxon>Mucoromycota</taxon>
        <taxon>Glomeromycotina</taxon>
        <taxon>Glomeromycetes</taxon>
        <taxon>Diversisporales</taxon>
        <taxon>Gigasporaceae</taxon>
        <taxon>Gigaspora</taxon>
    </lineage>
</organism>
<dbReference type="InterPro" id="IPR001128">
    <property type="entry name" value="Cyt_P450"/>
</dbReference>
<proteinExistence type="predicted"/>
<dbReference type="Gene3D" id="1.10.630.10">
    <property type="entry name" value="Cytochrome P450"/>
    <property type="match status" value="2"/>
</dbReference>
<protein>
    <submittedName>
        <fullName evidence="1">6619_t:CDS:1</fullName>
    </submittedName>
</protein>
<feature type="non-terminal residue" evidence="1">
    <location>
        <position position="181"/>
    </location>
</feature>
<sequence length="181" mass="21358">YMNELMTLQTASTGREKYFRKFPNDSIIDFYDLDGKGVAFHDNYKFWKFNRQILSHSIKSACLSSETSRTINNLFEEMANYWINLKKPDDSIIIDVPVWMRRFINEFMSTVTTGNRTFAIKYYYQKLKNEITNEILESQKFIDSTATTVTFALYNISHHPNVKKKLCEEIDAVFKDDPTRP</sequence>
<gene>
    <name evidence="1" type="ORF">GMARGA_LOCUS30696</name>
</gene>
<reference evidence="1 2" key="1">
    <citation type="submission" date="2021-06" db="EMBL/GenBank/DDBJ databases">
        <authorList>
            <person name="Kallberg Y."/>
            <person name="Tangrot J."/>
            <person name="Rosling A."/>
        </authorList>
    </citation>
    <scope>NUCLEOTIDE SEQUENCE [LARGE SCALE GENOMIC DNA]</scope>
    <source>
        <strain evidence="1 2">120-4 pot B 10/14</strain>
    </source>
</reference>